<dbReference type="EMBL" id="AQGS01000616">
    <property type="protein sequence ID" value="EPS37653.1"/>
    <property type="molecule type" value="Genomic_DNA"/>
</dbReference>
<gene>
    <name evidence="2" type="ORF">H072_8645</name>
</gene>
<organism evidence="2 3">
    <name type="scientific">Dactylellina haptotyla (strain CBS 200.50)</name>
    <name type="common">Nematode-trapping fungus</name>
    <name type="synonym">Monacrosporium haptotylum</name>
    <dbReference type="NCBI Taxonomy" id="1284197"/>
    <lineage>
        <taxon>Eukaryota</taxon>
        <taxon>Fungi</taxon>
        <taxon>Dikarya</taxon>
        <taxon>Ascomycota</taxon>
        <taxon>Pezizomycotina</taxon>
        <taxon>Orbiliomycetes</taxon>
        <taxon>Orbiliales</taxon>
        <taxon>Orbiliaceae</taxon>
        <taxon>Dactylellina</taxon>
    </lineage>
</organism>
<comment type="caution">
    <text evidence="2">The sequence shown here is derived from an EMBL/GenBank/DDBJ whole genome shotgun (WGS) entry which is preliminary data.</text>
</comment>
<sequence>MNRSFLQSLLLQCALYLSLGTELTSALPTPPESPKPVNLPFKSDQSINPRVDIHPSFFYHMGQMFVLCTPPGLLHHIQEITNPEGHVDDPFTPYFRNREIETIFNAQSKCHKCTCTTDGVMLPQSNPSPGVDVVEVSCPNQEWVEKCINEYYCYCTANLKNAQKTVPGAELQDYLNALQNLPIQVKFNHPNYQWMEGLAGLEAMWNLGHRWDEPMQRSQQARHRRLAPGIKEPYYLEGPDPPSSRKIGSL</sequence>
<feature type="chain" id="PRO_5004548992" evidence="1">
    <location>
        <begin position="21"/>
        <end position="250"/>
    </location>
</feature>
<name>S8BEG4_DACHA</name>
<reference evidence="2 3" key="1">
    <citation type="journal article" date="2013" name="PLoS Genet.">
        <title>Genomic mechanisms accounting for the adaptation to parasitism in nematode-trapping fungi.</title>
        <authorList>
            <person name="Meerupati T."/>
            <person name="Andersson K.M."/>
            <person name="Friman E."/>
            <person name="Kumar D."/>
            <person name="Tunlid A."/>
            <person name="Ahren D."/>
        </authorList>
    </citation>
    <scope>NUCLEOTIDE SEQUENCE [LARGE SCALE GENOMIC DNA]</scope>
    <source>
        <strain evidence="2 3">CBS 200.50</strain>
    </source>
</reference>
<keyword evidence="1" id="KW-0732">Signal</keyword>
<evidence type="ECO:0000313" key="3">
    <source>
        <dbReference type="Proteomes" id="UP000015100"/>
    </source>
</evidence>
<evidence type="ECO:0000313" key="2">
    <source>
        <dbReference type="EMBL" id="EPS37653.1"/>
    </source>
</evidence>
<dbReference type="Proteomes" id="UP000015100">
    <property type="component" value="Unassembled WGS sequence"/>
</dbReference>
<dbReference type="HOGENOM" id="CLU_1111362_0_0_1"/>
<dbReference type="OrthoDB" id="5407251at2759"/>
<protein>
    <submittedName>
        <fullName evidence="2">Uncharacterized protein</fullName>
    </submittedName>
</protein>
<dbReference type="AlphaFoldDB" id="S8BEG4"/>
<keyword evidence="3" id="KW-1185">Reference proteome</keyword>
<reference evidence="3" key="2">
    <citation type="submission" date="2013-04" db="EMBL/GenBank/DDBJ databases">
        <title>Genomic mechanisms accounting for the adaptation to parasitism in nematode-trapping fungi.</title>
        <authorList>
            <person name="Ahren D.G."/>
        </authorList>
    </citation>
    <scope>NUCLEOTIDE SEQUENCE [LARGE SCALE GENOMIC DNA]</scope>
    <source>
        <strain evidence="3">CBS 200.50</strain>
    </source>
</reference>
<proteinExistence type="predicted"/>
<accession>S8BEG4</accession>
<evidence type="ECO:0000256" key="1">
    <source>
        <dbReference type="SAM" id="SignalP"/>
    </source>
</evidence>
<feature type="signal peptide" evidence="1">
    <location>
        <begin position="1"/>
        <end position="20"/>
    </location>
</feature>